<dbReference type="SUPFAM" id="SSF53335">
    <property type="entry name" value="S-adenosyl-L-methionine-dependent methyltransferases"/>
    <property type="match status" value="1"/>
</dbReference>
<evidence type="ECO:0000313" key="3">
    <source>
        <dbReference type="EMBL" id="CAK9069039.1"/>
    </source>
</evidence>
<accession>A0ABP0P2H7</accession>
<proteinExistence type="predicted"/>
<dbReference type="Proteomes" id="UP001642484">
    <property type="component" value="Unassembled WGS sequence"/>
</dbReference>
<name>A0ABP0P2H7_9DINO</name>
<evidence type="ECO:0000256" key="1">
    <source>
        <dbReference type="ARBA" id="ARBA00022603"/>
    </source>
</evidence>
<dbReference type="InterPro" id="IPR001525">
    <property type="entry name" value="C5_MeTfrase"/>
</dbReference>
<organism evidence="3 4">
    <name type="scientific">Durusdinium trenchii</name>
    <dbReference type="NCBI Taxonomy" id="1381693"/>
    <lineage>
        <taxon>Eukaryota</taxon>
        <taxon>Sar</taxon>
        <taxon>Alveolata</taxon>
        <taxon>Dinophyceae</taxon>
        <taxon>Suessiales</taxon>
        <taxon>Symbiodiniaceae</taxon>
        <taxon>Durusdinium</taxon>
    </lineage>
</organism>
<comment type="caution">
    <text evidence="3">The sequence shown here is derived from an EMBL/GenBank/DDBJ whole genome shotgun (WGS) entry which is preliminary data.</text>
</comment>
<dbReference type="EMBL" id="CAXAMN010022398">
    <property type="protein sequence ID" value="CAK9069039.1"/>
    <property type="molecule type" value="Genomic_DNA"/>
</dbReference>
<gene>
    <name evidence="3" type="ORF">CCMP2556_LOCUS33941</name>
</gene>
<sequence length="120" mass="12639">MADGLLESAPVMNDIRYFGPPLDIAASAAGVVGGFPCQGISKSGKQLGLQDPRSALIKSVFDVIDSCPYLQLSAQLDARSGSCFGNAQLTDPYFISGHLLFWRTLRPCSAPNCVVCGPTS</sequence>
<dbReference type="InterPro" id="IPR029063">
    <property type="entry name" value="SAM-dependent_MTases_sf"/>
</dbReference>
<evidence type="ECO:0008006" key="5">
    <source>
        <dbReference type="Google" id="ProtNLM"/>
    </source>
</evidence>
<evidence type="ECO:0000256" key="2">
    <source>
        <dbReference type="ARBA" id="ARBA00022679"/>
    </source>
</evidence>
<evidence type="ECO:0000313" key="4">
    <source>
        <dbReference type="Proteomes" id="UP001642484"/>
    </source>
</evidence>
<reference evidence="3 4" key="1">
    <citation type="submission" date="2024-02" db="EMBL/GenBank/DDBJ databases">
        <authorList>
            <person name="Chen Y."/>
            <person name="Shah S."/>
            <person name="Dougan E. K."/>
            <person name="Thang M."/>
            <person name="Chan C."/>
        </authorList>
    </citation>
    <scope>NUCLEOTIDE SEQUENCE [LARGE SCALE GENOMIC DNA]</scope>
</reference>
<protein>
    <recommendedName>
        <fullName evidence="5">DNA (cytosine-5-)-methyltransferase</fullName>
    </recommendedName>
</protein>
<keyword evidence="2" id="KW-0808">Transferase</keyword>
<keyword evidence="4" id="KW-1185">Reference proteome</keyword>
<keyword evidence="1" id="KW-0489">Methyltransferase</keyword>
<dbReference type="Pfam" id="PF00145">
    <property type="entry name" value="DNA_methylase"/>
    <property type="match status" value="1"/>
</dbReference>
<dbReference type="Gene3D" id="3.40.50.150">
    <property type="entry name" value="Vaccinia Virus protein VP39"/>
    <property type="match status" value="1"/>
</dbReference>